<feature type="transmembrane region" description="Helical" evidence="1">
    <location>
        <begin position="134"/>
        <end position="157"/>
    </location>
</feature>
<proteinExistence type="predicted"/>
<keyword evidence="1" id="KW-0472">Membrane</keyword>
<evidence type="ECO:0000313" key="2">
    <source>
        <dbReference type="EMBL" id="GAA3161610.1"/>
    </source>
</evidence>
<name>A0ABP6NY38_9ACTN</name>
<reference evidence="3" key="1">
    <citation type="journal article" date="2019" name="Int. J. Syst. Evol. Microbiol.">
        <title>The Global Catalogue of Microorganisms (GCM) 10K type strain sequencing project: providing services to taxonomists for standard genome sequencing and annotation.</title>
        <authorList>
            <consortium name="The Broad Institute Genomics Platform"/>
            <consortium name="The Broad Institute Genome Sequencing Center for Infectious Disease"/>
            <person name="Wu L."/>
            <person name="Ma J."/>
        </authorList>
    </citation>
    <scope>NUCLEOTIDE SEQUENCE [LARGE SCALE GENOMIC DNA]</scope>
    <source>
        <strain evidence="3">JCM 15614</strain>
    </source>
</reference>
<evidence type="ECO:0008006" key="4">
    <source>
        <dbReference type="Google" id="ProtNLM"/>
    </source>
</evidence>
<keyword evidence="1" id="KW-1133">Transmembrane helix</keyword>
<keyword evidence="1" id="KW-0812">Transmembrane</keyword>
<sequence length="159" mass="16839">MADEVLKLAYDEARSALREQDTTLSNIRNRATGLLAAAVVGTSFSATAGLLNTDPGRGRTFPEWAAWLLLIVIILIAVGVMAVLWPIRAWTFGPSPSALATRVDDGVDAVLRAAIEGMASAIASNGRLLEQRVAVYRATVLVLMLEIGLLVVALILAGK</sequence>
<dbReference type="EMBL" id="BAAAVV010000002">
    <property type="protein sequence ID" value="GAA3161610.1"/>
    <property type="molecule type" value="Genomic_DNA"/>
</dbReference>
<accession>A0ABP6NY38</accession>
<organism evidence="2 3">
    <name type="scientific">Blastococcus jejuensis</name>
    <dbReference type="NCBI Taxonomy" id="351224"/>
    <lineage>
        <taxon>Bacteria</taxon>
        <taxon>Bacillati</taxon>
        <taxon>Actinomycetota</taxon>
        <taxon>Actinomycetes</taxon>
        <taxon>Geodermatophilales</taxon>
        <taxon>Geodermatophilaceae</taxon>
        <taxon>Blastococcus</taxon>
    </lineage>
</organism>
<gene>
    <name evidence="2" type="ORF">GCM10010531_11610</name>
</gene>
<feature type="transmembrane region" description="Helical" evidence="1">
    <location>
        <begin position="31"/>
        <end position="52"/>
    </location>
</feature>
<dbReference type="RefSeq" id="WP_344687705.1">
    <property type="nucleotide sequence ID" value="NZ_BAAAVV010000002.1"/>
</dbReference>
<protein>
    <recommendedName>
        <fullName evidence="4">Holin-X, holin superfamily III</fullName>
    </recommendedName>
</protein>
<evidence type="ECO:0000256" key="1">
    <source>
        <dbReference type="SAM" id="Phobius"/>
    </source>
</evidence>
<dbReference type="Proteomes" id="UP001499924">
    <property type="component" value="Unassembled WGS sequence"/>
</dbReference>
<evidence type="ECO:0000313" key="3">
    <source>
        <dbReference type="Proteomes" id="UP001499924"/>
    </source>
</evidence>
<feature type="transmembrane region" description="Helical" evidence="1">
    <location>
        <begin position="64"/>
        <end position="87"/>
    </location>
</feature>
<comment type="caution">
    <text evidence="2">The sequence shown here is derived from an EMBL/GenBank/DDBJ whole genome shotgun (WGS) entry which is preliminary data.</text>
</comment>
<keyword evidence="3" id="KW-1185">Reference proteome</keyword>